<name>A0ACC1B0B1_9ROSI</name>
<sequence>MSITSLLLISAKVPKLSLC</sequence>
<reference evidence="2" key="1">
    <citation type="journal article" date="2023" name="G3 (Bethesda)">
        <title>Genome assembly and association tests identify interacting loci associated with vigor, precocity, and sex in interspecific pistachio rootstocks.</title>
        <authorList>
            <person name="Palmer W."/>
            <person name="Jacygrad E."/>
            <person name="Sagayaradj S."/>
            <person name="Cavanaugh K."/>
            <person name="Han R."/>
            <person name="Bertier L."/>
            <person name="Beede B."/>
            <person name="Kafkas S."/>
            <person name="Golino D."/>
            <person name="Preece J."/>
            <person name="Michelmore R."/>
        </authorList>
    </citation>
    <scope>NUCLEOTIDE SEQUENCE [LARGE SCALE GENOMIC DNA]</scope>
</reference>
<proteinExistence type="predicted"/>
<accession>A0ACC1B0B1</accession>
<dbReference type="Proteomes" id="UP001164250">
    <property type="component" value="Chromosome 7"/>
</dbReference>
<organism evidence="1 2">
    <name type="scientific">Pistacia atlantica</name>
    <dbReference type="NCBI Taxonomy" id="434234"/>
    <lineage>
        <taxon>Eukaryota</taxon>
        <taxon>Viridiplantae</taxon>
        <taxon>Streptophyta</taxon>
        <taxon>Embryophyta</taxon>
        <taxon>Tracheophyta</taxon>
        <taxon>Spermatophyta</taxon>
        <taxon>Magnoliopsida</taxon>
        <taxon>eudicotyledons</taxon>
        <taxon>Gunneridae</taxon>
        <taxon>Pentapetalae</taxon>
        <taxon>rosids</taxon>
        <taxon>malvids</taxon>
        <taxon>Sapindales</taxon>
        <taxon>Anacardiaceae</taxon>
        <taxon>Pistacia</taxon>
    </lineage>
</organism>
<comment type="caution">
    <text evidence="1">The sequence shown here is derived from an EMBL/GenBank/DDBJ whole genome shotgun (WGS) entry which is preliminary data.</text>
</comment>
<evidence type="ECO:0000313" key="2">
    <source>
        <dbReference type="Proteomes" id="UP001164250"/>
    </source>
</evidence>
<dbReference type="EMBL" id="CM047903">
    <property type="protein sequence ID" value="KAJ0092359.1"/>
    <property type="molecule type" value="Genomic_DNA"/>
</dbReference>
<gene>
    <name evidence="1" type="ORF">Patl1_25001</name>
</gene>
<evidence type="ECO:0000313" key="1">
    <source>
        <dbReference type="EMBL" id="KAJ0092359.1"/>
    </source>
</evidence>
<keyword evidence="2" id="KW-1185">Reference proteome</keyword>
<protein>
    <submittedName>
        <fullName evidence="1">Uncharacterized protein</fullName>
    </submittedName>
</protein>